<protein>
    <submittedName>
        <fullName evidence="1">Uncharacterized protein</fullName>
    </submittedName>
</protein>
<evidence type="ECO:0000313" key="1">
    <source>
        <dbReference type="EMBL" id="MCV3216676.1"/>
    </source>
</evidence>
<dbReference type="EMBL" id="JAOWRF010000353">
    <property type="protein sequence ID" value="MCV3216676.1"/>
    <property type="molecule type" value="Genomic_DNA"/>
</dbReference>
<comment type="caution">
    <text evidence="1">The sequence shown here is derived from an EMBL/GenBank/DDBJ whole genome shotgun (WGS) entry which is preliminary data.</text>
</comment>
<dbReference type="Proteomes" id="UP001526143">
    <property type="component" value="Unassembled WGS sequence"/>
</dbReference>
<gene>
    <name evidence="1" type="ORF">OGM63_24765</name>
</gene>
<accession>A0ABT3B5M9</accession>
<reference evidence="1 2" key="1">
    <citation type="submission" date="2022-10" db="EMBL/GenBank/DDBJ databases">
        <title>Identification of biosynthetic pathway for the production of the potent trypsin inhibitor radiosumin.</title>
        <authorList>
            <person name="Fewer D.P."/>
            <person name="Delbaje E."/>
            <person name="Ouyang X."/>
            <person name="Agostino P.D."/>
            <person name="Wahlsten M."/>
            <person name="Jokela J."/>
            <person name="Permi P."/>
            <person name="Haapaniemi E."/>
            <person name="Koistinen H."/>
        </authorList>
    </citation>
    <scope>NUCLEOTIDE SEQUENCE [LARGE SCALE GENOMIC DNA]</scope>
    <source>
        <strain evidence="1 2">NIES-515</strain>
    </source>
</reference>
<evidence type="ECO:0000313" key="2">
    <source>
        <dbReference type="Proteomes" id="UP001526143"/>
    </source>
</evidence>
<dbReference type="RefSeq" id="WP_263748334.1">
    <property type="nucleotide sequence ID" value="NZ_JAOWRF010000353.1"/>
</dbReference>
<keyword evidence="2" id="KW-1185">Reference proteome</keyword>
<proteinExistence type="predicted"/>
<sequence>MFGQPEQQPFQAQKPGFNFGFQEPELKSKAQFQNFNFDPGGQMTAPLKNITLLF</sequence>
<organism evidence="1 2">
    <name type="scientific">Plectonema radiosum NIES-515</name>
    <dbReference type="NCBI Taxonomy" id="2986073"/>
    <lineage>
        <taxon>Bacteria</taxon>
        <taxon>Bacillati</taxon>
        <taxon>Cyanobacteriota</taxon>
        <taxon>Cyanophyceae</taxon>
        <taxon>Oscillatoriophycideae</taxon>
        <taxon>Oscillatoriales</taxon>
        <taxon>Microcoleaceae</taxon>
        <taxon>Plectonema</taxon>
    </lineage>
</organism>
<name>A0ABT3B5M9_9CYAN</name>